<accession>A0ABU3LIN7</accession>
<dbReference type="SUPFAM" id="SSF52096">
    <property type="entry name" value="ClpP/crotonase"/>
    <property type="match status" value="1"/>
</dbReference>
<dbReference type="InterPro" id="IPR001753">
    <property type="entry name" value="Enoyl-CoA_hydra/iso"/>
</dbReference>
<evidence type="ECO:0000313" key="2">
    <source>
        <dbReference type="Proteomes" id="UP001257948"/>
    </source>
</evidence>
<organism evidence="1 2">
    <name type="scientific">Streptomyces justiciae</name>
    <dbReference type="NCBI Taxonomy" id="2780140"/>
    <lineage>
        <taxon>Bacteria</taxon>
        <taxon>Bacillati</taxon>
        <taxon>Actinomycetota</taxon>
        <taxon>Actinomycetes</taxon>
        <taxon>Kitasatosporales</taxon>
        <taxon>Streptomycetaceae</taxon>
        <taxon>Streptomyces</taxon>
    </lineage>
</organism>
<dbReference type="PANTHER" id="PTHR43459:SF1">
    <property type="entry name" value="EG:BACN32G11.4 PROTEIN"/>
    <property type="match status" value="1"/>
</dbReference>
<dbReference type="InterPro" id="IPR053545">
    <property type="entry name" value="Enoyl-CoA_hydratase-like"/>
</dbReference>
<name>A0ABU3LIN7_9ACTN</name>
<dbReference type="RefSeq" id="WP_314196661.1">
    <property type="nucleotide sequence ID" value="NZ_JAVTLL010000001.1"/>
</dbReference>
<dbReference type="EC" id="4.2.1.17" evidence="1"/>
<dbReference type="NCBIfam" id="NF042431">
    <property type="entry name" value="EnCoAhydt_DpgB"/>
    <property type="match status" value="1"/>
</dbReference>
<dbReference type="Gene3D" id="3.90.226.10">
    <property type="entry name" value="2-enoyl-CoA Hydratase, Chain A, domain 1"/>
    <property type="match status" value="1"/>
</dbReference>
<dbReference type="CDD" id="cd06558">
    <property type="entry name" value="crotonase-like"/>
    <property type="match status" value="1"/>
</dbReference>
<evidence type="ECO:0000313" key="1">
    <source>
        <dbReference type="EMBL" id="MDT7839114.1"/>
    </source>
</evidence>
<gene>
    <name evidence="1" type="primary">dpgB</name>
    <name evidence="1" type="ORF">RQC66_00070</name>
</gene>
<protein>
    <submittedName>
        <fullName evidence="1">Enoyl-CoA-hydratase DpgB</fullName>
        <ecNumber evidence="1">4.2.1.17</ecNumber>
    </submittedName>
</protein>
<dbReference type="Pfam" id="PF00378">
    <property type="entry name" value="ECH_1"/>
    <property type="match status" value="1"/>
</dbReference>
<keyword evidence="1" id="KW-0456">Lyase</keyword>
<dbReference type="GO" id="GO:0004300">
    <property type="term" value="F:enoyl-CoA hydratase activity"/>
    <property type="evidence" value="ECO:0007669"/>
    <property type="project" value="UniProtKB-EC"/>
</dbReference>
<dbReference type="InterPro" id="IPR029045">
    <property type="entry name" value="ClpP/crotonase-like_dom_sf"/>
</dbReference>
<reference evidence="2" key="1">
    <citation type="submission" date="2023-07" db="EMBL/GenBank/DDBJ databases">
        <title>Draft genome sequence of the endophytic actinobacterium Streptomyces justiciae WPN32, a potential antibiotic producer.</title>
        <authorList>
            <person name="Yasawong M."/>
            <person name="Pana W."/>
            <person name="Ganta P."/>
            <person name="Santapan N."/>
            <person name="Songngamsuk T."/>
            <person name="Phatcharaharikarn M."/>
            <person name="Kerdtoob S."/>
            <person name="Nantapong N."/>
        </authorList>
    </citation>
    <scope>NUCLEOTIDE SEQUENCE [LARGE SCALE GENOMIC DNA]</scope>
    <source>
        <strain evidence="2">WPN32</strain>
    </source>
</reference>
<comment type="caution">
    <text evidence="1">The sequence shown here is derived from an EMBL/GenBank/DDBJ whole genome shotgun (WGS) entry which is preliminary data.</text>
</comment>
<dbReference type="EMBL" id="JAVTLL010000001">
    <property type="protein sequence ID" value="MDT7839114.1"/>
    <property type="molecule type" value="Genomic_DNA"/>
</dbReference>
<dbReference type="Proteomes" id="UP001257948">
    <property type="component" value="Unassembled WGS sequence"/>
</dbReference>
<proteinExistence type="predicted"/>
<sequence length="220" mass="23317">MSELSDVTTLTIDGSQPLSIKAIKDVTVLCDTVEDRGGAVVLRVTGAPAPGWTDGLDVALVTKWERVLRRLERLPAVTVAVATGDCGGTALDAFLTADIRIATRSSRLLLPFEGEATWPGMAVFRLARLAGAARVRRAVLFGRPVQAPEALMLGIADELTETPDTAAATAVQRLEGLSGKEIALRRQLLFDAATTSFEDALGPHLAACDRALRRTAEEAA</sequence>
<keyword evidence="2" id="KW-1185">Reference proteome</keyword>
<dbReference type="PANTHER" id="PTHR43459">
    <property type="entry name" value="ENOYL-COA HYDRATASE"/>
    <property type="match status" value="1"/>
</dbReference>